<evidence type="ECO:0000256" key="2">
    <source>
        <dbReference type="ARBA" id="ARBA00022490"/>
    </source>
</evidence>
<name>A0ABD2JFA5_9BILA</name>
<dbReference type="PROSITE" id="PS50297">
    <property type="entry name" value="ANK_REP_REGION"/>
    <property type="match status" value="2"/>
</dbReference>
<organism evidence="6 7">
    <name type="scientific">Heterodera trifolii</name>
    <dbReference type="NCBI Taxonomy" id="157864"/>
    <lineage>
        <taxon>Eukaryota</taxon>
        <taxon>Metazoa</taxon>
        <taxon>Ecdysozoa</taxon>
        <taxon>Nematoda</taxon>
        <taxon>Chromadorea</taxon>
        <taxon>Rhabditida</taxon>
        <taxon>Tylenchina</taxon>
        <taxon>Tylenchomorpha</taxon>
        <taxon>Tylenchoidea</taxon>
        <taxon>Heteroderidae</taxon>
        <taxon>Heteroderinae</taxon>
        <taxon>Heterodera</taxon>
    </lineage>
</organism>
<feature type="repeat" description="ANK" evidence="4">
    <location>
        <begin position="143"/>
        <end position="175"/>
    </location>
</feature>
<dbReference type="SMART" id="SM00248">
    <property type="entry name" value="ANK"/>
    <property type="match status" value="3"/>
</dbReference>
<dbReference type="PRINTS" id="PR01415">
    <property type="entry name" value="ANKYRIN"/>
</dbReference>
<protein>
    <submittedName>
        <fullName evidence="6">Uncharacterized protein</fullName>
    </submittedName>
</protein>
<evidence type="ECO:0000313" key="7">
    <source>
        <dbReference type="Proteomes" id="UP001620626"/>
    </source>
</evidence>
<feature type="compositionally biased region" description="Acidic residues" evidence="5">
    <location>
        <begin position="206"/>
        <end position="220"/>
    </location>
</feature>
<dbReference type="InterPro" id="IPR036028">
    <property type="entry name" value="SH3-like_dom_sf"/>
</dbReference>
<evidence type="ECO:0000256" key="5">
    <source>
        <dbReference type="SAM" id="MobiDB-lite"/>
    </source>
</evidence>
<feature type="repeat" description="ANK" evidence="4">
    <location>
        <begin position="109"/>
        <end position="131"/>
    </location>
</feature>
<keyword evidence="2" id="KW-0963">Cytoplasm</keyword>
<dbReference type="PANTHER" id="PTHR24155:SF10">
    <property type="entry name" value="OSTEOCLAST-STIMULATING FACTOR 1"/>
    <property type="match status" value="1"/>
</dbReference>
<feature type="region of interest" description="Disordered" evidence="5">
    <location>
        <begin position="196"/>
        <end position="231"/>
    </location>
</feature>
<dbReference type="PANTHER" id="PTHR24155">
    <property type="entry name" value="OSTEOCLAST-STIMULATING FACTOR 1"/>
    <property type="match status" value="1"/>
</dbReference>
<evidence type="ECO:0000256" key="3">
    <source>
        <dbReference type="ARBA" id="ARBA00022737"/>
    </source>
</evidence>
<comment type="subcellular location">
    <subcellularLocation>
        <location evidence="1">Cytoplasm</location>
    </subcellularLocation>
</comment>
<dbReference type="Gene3D" id="2.30.30.40">
    <property type="entry name" value="SH3 Domains"/>
    <property type="match status" value="1"/>
</dbReference>
<dbReference type="InterPro" id="IPR002110">
    <property type="entry name" value="Ankyrin_rpt"/>
</dbReference>
<gene>
    <name evidence="6" type="ORF">niasHT_021141</name>
</gene>
<dbReference type="InterPro" id="IPR036770">
    <property type="entry name" value="Ankyrin_rpt-contain_sf"/>
</dbReference>
<dbReference type="AlphaFoldDB" id="A0ABD2JFA5"/>
<dbReference type="Gene3D" id="1.25.40.20">
    <property type="entry name" value="Ankyrin repeat-containing domain"/>
    <property type="match status" value="1"/>
</dbReference>
<comment type="caution">
    <text evidence="6">The sequence shown here is derived from an EMBL/GenBank/DDBJ whole genome shotgun (WGS) entry which is preliminary data.</text>
</comment>
<sequence>MDGPPPPPMAKPGRIRMFRSLKQFVPTKAGELKLCDEDIVYVKEAPEGTEFCEAKSATGCTEGILPRQFVEQHMELIEFPLHEAARAGDLAFLRECLDNKMSVNGLDRSGSTALHWAAYAGHTRILTHLLSVPNVTLLAQNKLGDSPLHAASAKGRLDCVHLLVEAGANAHVRNRRGQRPVDVTSDPQVGALLKTTMTTTGGGMAEGDEDYLEEDDEGEEEEHRPQFGGAN</sequence>
<dbReference type="SUPFAM" id="SSF50044">
    <property type="entry name" value="SH3-domain"/>
    <property type="match status" value="1"/>
</dbReference>
<dbReference type="EMBL" id="JBICBT010000987">
    <property type="protein sequence ID" value="KAL3089197.1"/>
    <property type="molecule type" value="Genomic_DNA"/>
</dbReference>
<keyword evidence="3" id="KW-0677">Repeat</keyword>
<keyword evidence="4" id="KW-0040">ANK repeat</keyword>
<accession>A0ABD2JFA5</accession>
<reference evidence="6 7" key="1">
    <citation type="submission" date="2024-10" db="EMBL/GenBank/DDBJ databases">
        <authorList>
            <person name="Kim D."/>
        </authorList>
    </citation>
    <scope>NUCLEOTIDE SEQUENCE [LARGE SCALE GENOMIC DNA]</scope>
    <source>
        <strain evidence="6">BH-2024</strain>
    </source>
</reference>
<keyword evidence="7" id="KW-1185">Reference proteome</keyword>
<dbReference type="PROSITE" id="PS50088">
    <property type="entry name" value="ANK_REPEAT"/>
    <property type="match status" value="2"/>
</dbReference>
<evidence type="ECO:0000256" key="4">
    <source>
        <dbReference type="PROSITE-ProRule" id="PRU00023"/>
    </source>
</evidence>
<dbReference type="Pfam" id="PF12796">
    <property type="entry name" value="Ank_2"/>
    <property type="match status" value="1"/>
</dbReference>
<proteinExistence type="predicted"/>
<dbReference type="Proteomes" id="UP001620626">
    <property type="component" value="Unassembled WGS sequence"/>
</dbReference>
<evidence type="ECO:0000313" key="6">
    <source>
        <dbReference type="EMBL" id="KAL3089197.1"/>
    </source>
</evidence>
<dbReference type="GO" id="GO:0005737">
    <property type="term" value="C:cytoplasm"/>
    <property type="evidence" value="ECO:0007669"/>
    <property type="project" value="UniProtKB-SubCell"/>
</dbReference>
<evidence type="ECO:0000256" key="1">
    <source>
        <dbReference type="ARBA" id="ARBA00004496"/>
    </source>
</evidence>
<dbReference type="SUPFAM" id="SSF48403">
    <property type="entry name" value="Ankyrin repeat"/>
    <property type="match status" value="1"/>
</dbReference>